<evidence type="ECO:0000313" key="1">
    <source>
        <dbReference type="EMBL" id="KVP98073.1"/>
    </source>
</evidence>
<keyword evidence="2" id="KW-1185">Reference proteome</keyword>
<gene>
    <name evidence="1" type="ORF">WJ96_05750</name>
</gene>
<reference evidence="1 2" key="1">
    <citation type="submission" date="2015-11" db="EMBL/GenBank/DDBJ databases">
        <title>Expanding the genomic diversity of Burkholderia species for the development of highly accurate diagnostics.</title>
        <authorList>
            <person name="Sahl J."/>
            <person name="Keim P."/>
            <person name="Wagner D."/>
        </authorList>
    </citation>
    <scope>NUCLEOTIDE SEQUENCE [LARGE SCALE GENOMIC DNA]</scope>
    <source>
        <strain evidence="1 2">MSMB1808WGS</strain>
    </source>
</reference>
<proteinExistence type="predicted"/>
<dbReference type="Proteomes" id="UP000056453">
    <property type="component" value="Unassembled WGS sequence"/>
</dbReference>
<name>A0AAW3MVV3_9BURK</name>
<dbReference type="AlphaFoldDB" id="A0AAW3MVV3"/>
<protein>
    <submittedName>
        <fullName evidence="1">Uncharacterized protein</fullName>
    </submittedName>
</protein>
<dbReference type="RefSeq" id="WP_059925047.1">
    <property type="nucleotide sequence ID" value="NZ_LPBG01000047.1"/>
</dbReference>
<accession>A0AAW3MVV3</accession>
<organism evidence="1 2">
    <name type="scientific">Burkholderia ubonensis</name>
    <dbReference type="NCBI Taxonomy" id="101571"/>
    <lineage>
        <taxon>Bacteria</taxon>
        <taxon>Pseudomonadati</taxon>
        <taxon>Pseudomonadota</taxon>
        <taxon>Betaproteobacteria</taxon>
        <taxon>Burkholderiales</taxon>
        <taxon>Burkholderiaceae</taxon>
        <taxon>Burkholderia</taxon>
        <taxon>Burkholderia cepacia complex</taxon>
    </lineage>
</organism>
<sequence length="111" mass="12384">MLIEGTDEMMYDRSGHKHARPWFCIGRGEQVGLAFCIFAALAAEDAAPPTWLGFTDVVNYLDLSHYLLTLDVLRDLVATGTSVYVKTNKEDYRRLAQSKLERAADCLGCPV</sequence>
<dbReference type="EMBL" id="LPBJ01000047">
    <property type="protein sequence ID" value="KVP98073.1"/>
    <property type="molecule type" value="Genomic_DNA"/>
</dbReference>
<evidence type="ECO:0000313" key="2">
    <source>
        <dbReference type="Proteomes" id="UP000056453"/>
    </source>
</evidence>
<comment type="caution">
    <text evidence="1">The sequence shown here is derived from an EMBL/GenBank/DDBJ whole genome shotgun (WGS) entry which is preliminary data.</text>
</comment>